<evidence type="ECO:0000256" key="6">
    <source>
        <dbReference type="SAM" id="Coils"/>
    </source>
</evidence>
<comment type="caution">
    <text evidence="9">The sequence shown here is derived from an EMBL/GenBank/DDBJ whole genome shotgun (WGS) entry which is preliminary data.</text>
</comment>
<dbReference type="Pfam" id="PF00512">
    <property type="entry name" value="HisKA"/>
    <property type="match status" value="1"/>
</dbReference>
<dbReference type="SUPFAM" id="SSF47384">
    <property type="entry name" value="Homodimeric domain of signal transducing histidine kinase"/>
    <property type="match status" value="1"/>
</dbReference>
<dbReference type="Gene3D" id="1.10.287.130">
    <property type="match status" value="1"/>
</dbReference>
<dbReference type="SMART" id="SM00091">
    <property type="entry name" value="PAS"/>
    <property type="match status" value="3"/>
</dbReference>
<dbReference type="InterPro" id="IPR003594">
    <property type="entry name" value="HATPase_dom"/>
</dbReference>
<evidence type="ECO:0000256" key="2">
    <source>
        <dbReference type="ARBA" id="ARBA00012438"/>
    </source>
</evidence>
<dbReference type="InterPro" id="IPR036890">
    <property type="entry name" value="HATPase_C_sf"/>
</dbReference>
<dbReference type="SMART" id="SM00388">
    <property type="entry name" value="HisKA"/>
    <property type="match status" value="1"/>
</dbReference>
<dbReference type="Pfam" id="PF13426">
    <property type="entry name" value="PAS_9"/>
    <property type="match status" value="1"/>
</dbReference>
<dbReference type="InterPro" id="IPR036097">
    <property type="entry name" value="HisK_dim/P_sf"/>
</dbReference>
<dbReference type="Gene3D" id="3.30.565.10">
    <property type="entry name" value="Histidine kinase-like ATPase, C-terminal domain"/>
    <property type="match status" value="1"/>
</dbReference>
<gene>
    <name evidence="9" type="ORF">G9Q97_08125</name>
</gene>
<dbReference type="InterPro" id="IPR035965">
    <property type="entry name" value="PAS-like_dom_sf"/>
</dbReference>
<dbReference type="SUPFAM" id="SSF55874">
    <property type="entry name" value="ATPase domain of HSP90 chaperone/DNA topoisomerase II/histidine kinase"/>
    <property type="match status" value="1"/>
</dbReference>
<name>A0ABX0H8W0_9BACT</name>
<dbReference type="PANTHER" id="PTHR43304:SF1">
    <property type="entry name" value="PAC DOMAIN-CONTAINING PROTEIN"/>
    <property type="match status" value="1"/>
</dbReference>
<accession>A0ABX0H8W0</accession>
<protein>
    <recommendedName>
        <fullName evidence="2">histidine kinase</fullName>
        <ecNumber evidence="2">2.7.13.3</ecNumber>
    </recommendedName>
</protein>
<dbReference type="InterPro" id="IPR005467">
    <property type="entry name" value="His_kinase_dom"/>
</dbReference>
<evidence type="ECO:0000256" key="1">
    <source>
        <dbReference type="ARBA" id="ARBA00000085"/>
    </source>
</evidence>
<evidence type="ECO:0000256" key="4">
    <source>
        <dbReference type="ARBA" id="ARBA00022679"/>
    </source>
</evidence>
<keyword evidence="6" id="KW-0175">Coiled coil</keyword>
<dbReference type="EMBL" id="JAANYN010000003">
    <property type="protein sequence ID" value="NHE56779.1"/>
    <property type="molecule type" value="Genomic_DNA"/>
</dbReference>
<keyword evidence="3" id="KW-0597">Phosphoprotein</keyword>
<evidence type="ECO:0000256" key="3">
    <source>
        <dbReference type="ARBA" id="ARBA00022553"/>
    </source>
</evidence>
<dbReference type="InterPro" id="IPR029016">
    <property type="entry name" value="GAF-like_dom_sf"/>
</dbReference>
<dbReference type="InterPro" id="IPR052162">
    <property type="entry name" value="Sensor_kinase/Photoreceptor"/>
</dbReference>
<dbReference type="Gene3D" id="3.30.450.20">
    <property type="entry name" value="PAS domain"/>
    <property type="match status" value="3"/>
</dbReference>
<dbReference type="PROSITE" id="PS50112">
    <property type="entry name" value="PAS"/>
    <property type="match status" value="1"/>
</dbReference>
<sequence length="798" mass="91154">MKKVAFDKLKEEKRFAVLQSYDILDTSPEPEFDTITELASQVSGAAVSSLSFLGSNGLFYKSVFGFGIKDFEETRPPCLHAGNKAGKPIVISDIQVRQEASRQLGVPEKTRYRFFAGFPLISPNGFQLGALCVLDQSPSQLSQGQVRSLKLLATQVISLLESRKKQKVIQQSYRLQKEMEQQRAQERLNNEALINTTSDDIWSIDTNYQFITFNDAFSRKIEAIIGEKLRPGISALFPGKIPEDMHQKFKGFFERALSGESFTEEYCRPEKMETGLLVWIELSGHPIFRDGIITGAAFFAKTITDRKKAEIKLKESEANYRMLFDHSPLPKILLDMDTMEIMEVNRSTLDKFGYRKKEMLGSKMGLLMQEEEIGFFFDSIQQLKGTRKEVKLENIVQKKKNGELIQGELMVHELVFEGRNCLLAILNDRTEELQSISVKSQMANIMENSLNEIYIFDTKSLSFCYANRGALLNMGYSLQELKGLTPYQIKPEFDEPQFRSFVAPLLNDEREKLVFVTVHERKNGTRYPVEVHLQKMRYEGQPAFVAIIIDITAAKKAEQDLKALNQLLENSNQELEQFASITAHDLQEPLRMVSAFTSLLKRKYAHQLDEKAQQYIHFAMDGSIRMQRMIEDILNYSRAGMEKKKVETFHAAEILKNVVNDLQKRIEKTNATVLLPDQDVLIHANPNDIYRLFLNLINNGLKFIPENKAPRIQIKFRQDARLYHFTVEDNGIGIAAEHLKLLFNPFKRLHSKKSFEGTGLGLATCKKIVNQYGGSIWATSQPGEGSQFHFTLPKKPID</sequence>
<dbReference type="Proteomes" id="UP000649799">
    <property type="component" value="Unassembled WGS sequence"/>
</dbReference>
<dbReference type="RefSeq" id="WP_166145385.1">
    <property type="nucleotide sequence ID" value="NZ_JAANYN010000003.1"/>
</dbReference>
<comment type="catalytic activity">
    <reaction evidence="1">
        <text>ATP + protein L-histidine = ADP + protein N-phospho-L-histidine.</text>
        <dbReference type="EC" id="2.7.13.3"/>
    </reaction>
</comment>
<dbReference type="NCBIfam" id="TIGR00229">
    <property type="entry name" value="sensory_box"/>
    <property type="match status" value="3"/>
</dbReference>
<dbReference type="PRINTS" id="PR00344">
    <property type="entry name" value="BCTRLSENSOR"/>
</dbReference>
<evidence type="ECO:0000256" key="5">
    <source>
        <dbReference type="ARBA" id="ARBA00022777"/>
    </source>
</evidence>
<dbReference type="Pfam" id="PF02518">
    <property type="entry name" value="HATPase_c"/>
    <property type="match status" value="1"/>
</dbReference>
<dbReference type="Gene3D" id="3.30.450.40">
    <property type="match status" value="1"/>
</dbReference>
<dbReference type="PANTHER" id="PTHR43304">
    <property type="entry name" value="PHYTOCHROME-LIKE PROTEIN CPH1"/>
    <property type="match status" value="1"/>
</dbReference>
<evidence type="ECO:0000259" key="7">
    <source>
        <dbReference type="PROSITE" id="PS50109"/>
    </source>
</evidence>
<dbReference type="EC" id="2.7.13.3" evidence="2"/>
<evidence type="ECO:0000259" key="8">
    <source>
        <dbReference type="PROSITE" id="PS50112"/>
    </source>
</evidence>
<dbReference type="SUPFAM" id="SSF55781">
    <property type="entry name" value="GAF domain-like"/>
    <property type="match status" value="1"/>
</dbReference>
<dbReference type="InterPro" id="IPR003018">
    <property type="entry name" value="GAF"/>
</dbReference>
<dbReference type="InterPro" id="IPR013767">
    <property type="entry name" value="PAS_fold"/>
</dbReference>
<feature type="domain" description="PAS" evidence="8">
    <location>
        <begin position="316"/>
        <end position="361"/>
    </location>
</feature>
<dbReference type="InterPro" id="IPR004358">
    <property type="entry name" value="Sig_transdc_His_kin-like_C"/>
</dbReference>
<dbReference type="CDD" id="cd00130">
    <property type="entry name" value="PAS"/>
    <property type="match status" value="2"/>
</dbReference>
<keyword evidence="4" id="KW-0808">Transferase</keyword>
<evidence type="ECO:0000313" key="10">
    <source>
        <dbReference type="Proteomes" id="UP000649799"/>
    </source>
</evidence>
<dbReference type="InterPro" id="IPR003661">
    <property type="entry name" value="HisK_dim/P_dom"/>
</dbReference>
<dbReference type="SMART" id="SM00387">
    <property type="entry name" value="HATPase_c"/>
    <property type="match status" value="1"/>
</dbReference>
<keyword evidence="5" id="KW-0418">Kinase</keyword>
<dbReference type="Pfam" id="PF00989">
    <property type="entry name" value="PAS"/>
    <property type="match status" value="1"/>
</dbReference>
<reference evidence="9 10" key="1">
    <citation type="submission" date="2020-03" db="EMBL/GenBank/DDBJ databases">
        <title>Cyclobacterium plantarum sp. nov., a marine bacterium isolated from a coastal-marine wetland.</title>
        <authorList>
            <person name="Sanchez-Porro C."/>
            <person name="Ventosa A."/>
            <person name="Amoozegar M."/>
        </authorList>
    </citation>
    <scope>NUCLEOTIDE SEQUENCE [LARGE SCALE GENOMIC DNA]</scope>
    <source>
        <strain evidence="9 10">GBPx2</strain>
    </source>
</reference>
<evidence type="ECO:0000313" key="9">
    <source>
        <dbReference type="EMBL" id="NHE56779.1"/>
    </source>
</evidence>
<feature type="coiled-coil region" evidence="6">
    <location>
        <begin position="554"/>
        <end position="581"/>
    </location>
</feature>
<proteinExistence type="predicted"/>
<dbReference type="SUPFAM" id="SSF55785">
    <property type="entry name" value="PYP-like sensor domain (PAS domain)"/>
    <property type="match status" value="3"/>
</dbReference>
<dbReference type="CDD" id="cd00082">
    <property type="entry name" value="HisKA"/>
    <property type="match status" value="1"/>
</dbReference>
<dbReference type="PROSITE" id="PS50109">
    <property type="entry name" value="HIS_KIN"/>
    <property type="match status" value="1"/>
</dbReference>
<keyword evidence="10" id="KW-1185">Reference proteome</keyword>
<dbReference type="InterPro" id="IPR000014">
    <property type="entry name" value="PAS"/>
</dbReference>
<dbReference type="Pfam" id="PF01590">
    <property type="entry name" value="GAF"/>
    <property type="match status" value="1"/>
</dbReference>
<organism evidence="9 10">
    <name type="scientific">Cyclobacterium plantarum</name>
    <dbReference type="NCBI Taxonomy" id="2716263"/>
    <lineage>
        <taxon>Bacteria</taxon>
        <taxon>Pseudomonadati</taxon>
        <taxon>Bacteroidota</taxon>
        <taxon>Cytophagia</taxon>
        <taxon>Cytophagales</taxon>
        <taxon>Cyclobacteriaceae</taxon>
        <taxon>Cyclobacterium</taxon>
    </lineage>
</organism>
<feature type="domain" description="Histidine kinase" evidence="7">
    <location>
        <begin position="581"/>
        <end position="796"/>
    </location>
</feature>